<evidence type="ECO:0000256" key="5">
    <source>
        <dbReference type="ARBA" id="ARBA00008391"/>
    </source>
</evidence>
<feature type="transmembrane region" description="Helical" evidence="12">
    <location>
        <begin position="158"/>
        <end position="178"/>
    </location>
</feature>
<dbReference type="Proteomes" id="UP000662074">
    <property type="component" value="Unassembled WGS sequence"/>
</dbReference>
<evidence type="ECO:0000256" key="1">
    <source>
        <dbReference type="ARBA" id="ARBA00000868"/>
    </source>
</evidence>
<dbReference type="PANTHER" id="PTHR32315:SF3">
    <property type="entry name" value="ADENINE PHOSPHORIBOSYLTRANSFERASE"/>
    <property type="match status" value="1"/>
</dbReference>
<keyword evidence="15" id="KW-1185">Reference proteome</keyword>
<dbReference type="NCBIfam" id="NF002636">
    <property type="entry name" value="PRK02304.1-5"/>
    <property type="match status" value="1"/>
</dbReference>
<dbReference type="EMBL" id="BMDO01000001">
    <property type="protein sequence ID" value="GGI49256.1"/>
    <property type="molecule type" value="Genomic_DNA"/>
</dbReference>
<dbReference type="NCBIfam" id="TIGR01090">
    <property type="entry name" value="apt"/>
    <property type="match status" value="1"/>
</dbReference>
<evidence type="ECO:0000256" key="3">
    <source>
        <dbReference type="ARBA" id="ARBA00004496"/>
    </source>
</evidence>
<keyword evidence="8 11" id="KW-0328">Glycosyltransferase</keyword>
<evidence type="ECO:0000256" key="7">
    <source>
        <dbReference type="ARBA" id="ARBA00022490"/>
    </source>
</evidence>
<organism evidence="14 15">
    <name type="scientific">Mucilaginibacter galii</name>
    <dbReference type="NCBI Taxonomy" id="2005073"/>
    <lineage>
        <taxon>Bacteria</taxon>
        <taxon>Pseudomonadati</taxon>
        <taxon>Bacteroidota</taxon>
        <taxon>Sphingobacteriia</taxon>
        <taxon>Sphingobacteriales</taxon>
        <taxon>Sphingobacteriaceae</taxon>
        <taxon>Mucilaginibacter</taxon>
    </lineage>
</organism>
<keyword evidence="12" id="KW-0472">Membrane</keyword>
<proteinExistence type="inferred from homology"/>
<evidence type="ECO:0000259" key="13">
    <source>
        <dbReference type="Pfam" id="PF00156"/>
    </source>
</evidence>
<dbReference type="GO" id="GO:0044209">
    <property type="term" value="P:AMP salvage"/>
    <property type="evidence" value="ECO:0007669"/>
    <property type="project" value="UniProtKB-UniRule"/>
</dbReference>
<dbReference type="PANTHER" id="PTHR32315">
    <property type="entry name" value="ADENINE PHOSPHORIBOSYLTRANSFERASE"/>
    <property type="match status" value="1"/>
</dbReference>
<dbReference type="SUPFAM" id="SSF53271">
    <property type="entry name" value="PRTase-like"/>
    <property type="match status" value="1"/>
</dbReference>
<dbReference type="InterPro" id="IPR050054">
    <property type="entry name" value="UPRTase/APRTase"/>
</dbReference>
<keyword evidence="12" id="KW-0812">Transmembrane</keyword>
<keyword evidence="7 11" id="KW-0963">Cytoplasm</keyword>
<comment type="function">
    <text evidence="2 11">Catalyzes a salvage reaction resulting in the formation of AMP, that is energically less costly than de novo synthesis.</text>
</comment>
<gene>
    <name evidence="11 14" type="primary">apt</name>
    <name evidence="14" type="ORF">GCM10011425_04680</name>
</gene>
<dbReference type="GO" id="GO:0006166">
    <property type="term" value="P:purine ribonucleoside salvage"/>
    <property type="evidence" value="ECO:0007669"/>
    <property type="project" value="UniProtKB-UniRule"/>
</dbReference>
<evidence type="ECO:0000313" key="15">
    <source>
        <dbReference type="Proteomes" id="UP000662074"/>
    </source>
</evidence>
<dbReference type="GO" id="GO:0016208">
    <property type="term" value="F:AMP binding"/>
    <property type="evidence" value="ECO:0007669"/>
    <property type="project" value="TreeGrafter"/>
</dbReference>
<dbReference type="InterPro" id="IPR029057">
    <property type="entry name" value="PRTase-like"/>
</dbReference>
<dbReference type="GO" id="GO:0005737">
    <property type="term" value="C:cytoplasm"/>
    <property type="evidence" value="ECO:0007669"/>
    <property type="project" value="UniProtKB-SubCell"/>
</dbReference>
<feature type="domain" description="Phosphoribosyltransferase" evidence="13">
    <location>
        <begin position="71"/>
        <end position="165"/>
    </location>
</feature>
<dbReference type="NCBIfam" id="NF002634">
    <property type="entry name" value="PRK02304.1-3"/>
    <property type="match status" value="1"/>
</dbReference>
<accession>A0A917J872</accession>
<reference evidence="14" key="2">
    <citation type="submission" date="2020-09" db="EMBL/GenBank/DDBJ databases">
        <authorList>
            <person name="Sun Q."/>
            <person name="Sedlacek I."/>
        </authorList>
    </citation>
    <scope>NUCLEOTIDE SEQUENCE</scope>
    <source>
        <strain evidence="14">CCM 8711</strain>
    </source>
</reference>
<comment type="subcellular location">
    <subcellularLocation>
        <location evidence="3 11">Cytoplasm</location>
    </subcellularLocation>
</comment>
<dbReference type="GO" id="GO:0006168">
    <property type="term" value="P:adenine salvage"/>
    <property type="evidence" value="ECO:0007669"/>
    <property type="project" value="InterPro"/>
</dbReference>
<evidence type="ECO:0000256" key="4">
    <source>
        <dbReference type="ARBA" id="ARBA00004659"/>
    </source>
</evidence>
<dbReference type="GO" id="GO:0002055">
    <property type="term" value="F:adenine binding"/>
    <property type="evidence" value="ECO:0007669"/>
    <property type="project" value="TreeGrafter"/>
</dbReference>
<comment type="pathway">
    <text evidence="4 11">Purine metabolism; AMP biosynthesis via salvage pathway; AMP from adenine: step 1/1.</text>
</comment>
<evidence type="ECO:0000256" key="6">
    <source>
        <dbReference type="ARBA" id="ARBA00011893"/>
    </source>
</evidence>
<sequence length="197" mass="21355">MGQKFCPFFNSINSGSDIIFTAMIDLQIKSAIRDIPDFPKPGIVFKDITPILKDPSLCEAIVDNFVARVQGLKIDAVAGIESRGFLFGLQLAGKLGVPFVPVRKAGKLPFSVKQKEYELEYGTATIEVHTDAFKPGQHILVHDDLLATGGTVTAASDLIIEMGGIIAGFTFVVGLNFLNGKEKIKHFADKVVVLAEY</sequence>
<reference evidence="14" key="1">
    <citation type="journal article" date="2014" name="Int. J. Syst. Evol. Microbiol.">
        <title>Complete genome sequence of Corynebacterium casei LMG S-19264T (=DSM 44701T), isolated from a smear-ripened cheese.</title>
        <authorList>
            <consortium name="US DOE Joint Genome Institute (JGI-PGF)"/>
            <person name="Walter F."/>
            <person name="Albersmeier A."/>
            <person name="Kalinowski J."/>
            <person name="Ruckert C."/>
        </authorList>
    </citation>
    <scope>NUCLEOTIDE SEQUENCE</scope>
    <source>
        <strain evidence="14">CCM 8711</strain>
    </source>
</reference>
<evidence type="ECO:0000256" key="12">
    <source>
        <dbReference type="SAM" id="Phobius"/>
    </source>
</evidence>
<keyword evidence="10 11" id="KW-0660">Purine salvage</keyword>
<keyword evidence="12" id="KW-1133">Transmembrane helix</keyword>
<comment type="subunit">
    <text evidence="11">Homodimer.</text>
</comment>
<dbReference type="GO" id="GO:0003999">
    <property type="term" value="F:adenine phosphoribosyltransferase activity"/>
    <property type="evidence" value="ECO:0007669"/>
    <property type="project" value="UniProtKB-UniRule"/>
</dbReference>
<protein>
    <recommendedName>
        <fullName evidence="6 11">Adenine phosphoribosyltransferase</fullName>
        <shortName evidence="11">APRT</shortName>
        <ecNumber evidence="6 11">2.4.2.7</ecNumber>
    </recommendedName>
</protein>
<comment type="similarity">
    <text evidence="5 11">Belongs to the purine/pyrimidine phosphoribosyltransferase family.</text>
</comment>
<comment type="caution">
    <text evidence="14">The sequence shown here is derived from an EMBL/GenBank/DDBJ whole genome shotgun (WGS) entry which is preliminary data.</text>
</comment>
<evidence type="ECO:0000256" key="2">
    <source>
        <dbReference type="ARBA" id="ARBA00003968"/>
    </source>
</evidence>
<dbReference type="AlphaFoldDB" id="A0A917J872"/>
<evidence type="ECO:0000313" key="14">
    <source>
        <dbReference type="EMBL" id="GGI49256.1"/>
    </source>
</evidence>
<dbReference type="FunFam" id="3.40.50.2020:FF:000021">
    <property type="entry name" value="Adenine phosphoribosyltransferase"/>
    <property type="match status" value="1"/>
</dbReference>
<dbReference type="InterPro" id="IPR000836">
    <property type="entry name" value="PRTase_dom"/>
</dbReference>
<dbReference type="HAMAP" id="MF_00004">
    <property type="entry name" value="Aden_phosphoribosyltr"/>
    <property type="match status" value="1"/>
</dbReference>
<dbReference type="InterPro" id="IPR005764">
    <property type="entry name" value="Ade_phspho_trans"/>
</dbReference>
<evidence type="ECO:0000256" key="9">
    <source>
        <dbReference type="ARBA" id="ARBA00022679"/>
    </source>
</evidence>
<evidence type="ECO:0000256" key="10">
    <source>
        <dbReference type="ARBA" id="ARBA00022726"/>
    </source>
</evidence>
<dbReference type="Gene3D" id="3.40.50.2020">
    <property type="match status" value="1"/>
</dbReference>
<keyword evidence="9 11" id="KW-0808">Transferase</keyword>
<name>A0A917J872_9SPHI</name>
<evidence type="ECO:0000256" key="8">
    <source>
        <dbReference type="ARBA" id="ARBA00022676"/>
    </source>
</evidence>
<dbReference type="CDD" id="cd06223">
    <property type="entry name" value="PRTases_typeI"/>
    <property type="match status" value="1"/>
</dbReference>
<evidence type="ECO:0000256" key="11">
    <source>
        <dbReference type="HAMAP-Rule" id="MF_00004"/>
    </source>
</evidence>
<dbReference type="Pfam" id="PF00156">
    <property type="entry name" value="Pribosyltran"/>
    <property type="match status" value="1"/>
</dbReference>
<dbReference type="EC" id="2.4.2.7" evidence="6 11"/>
<comment type="catalytic activity">
    <reaction evidence="1 11">
        <text>AMP + diphosphate = 5-phospho-alpha-D-ribose 1-diphosphate + adenine</text>
        <dbReference type="Rhea" id="RHEA:16609"/>
        <dbReference type="ChEBI" id="CHEBI:16708"/>
        <dbReference type="ChEBI" id="CHEBI:33019"/>
        <dbReference type="ChEBI" id="CHEBI:58017"/>
        <dbReference type="ChEBI" id="CHEBI:456215"/>
        <dbReference type="EC" id="2.4.2.7"/>
    </reaction>
</comment>